<reference evidence="1" key="1">
    <citation type="submission" date="2007-04" db="EMBL/GenBank/DDBJ databases">
        <title>Complete sequence of plasmid pRSPA04 of Rhodobacter sphaeroides ATCC 17025.</title>
        <authorList>
            <consortium name="US DOE Joint Genome Institute"/>
            <person name="Copeland A."/>
            <person name="Lucas S."/>
            <person name="Lapidus A."/>
            <person name="Barry K."/>
            <person name="Detter J.C."/>
            <person name="Glavina del Rio T."/>
            <person name="Hammon N."/>
            <person name="Israni S."/>
            <person name="Dalin E."/>
            <person name="Tice H."/>
            <person name="Pitluck S."/>
            <person name="Chertkov O."/>
            <person name="Brettin T."/>
            <person name="Bruce D."/>
            <person name="Han C."/>
            <person name="Schmutz J."/>
            <person name="Larimer F."/>
            <person name="Land M."/>
            <person name="Hauser L."/>
            <person name="Kyrpides N."/>
            <person name="Kim E."/>
            <person name="Richardson P."/>
            <person name="Mackenzie C."/>
            <person name="Choudhary M."/>
            <person name="Donohue T.J."/>
            <person name="Kaplan S."/>
        </authorList>
    </citation>
    <scope>NUCLEOTIDE SEQUENCE [LARGE SCALE GENOMIC DNA]</scope>
    <source>
        <strain evidence="1">ATCC 17025</strain>
        <plasmid evidence="1">pRSPA04</plasmid>
    </source>
</reference>
<dbReference type="KEGG" id="rsq:Rsph17025_4380"/>
<dbReference type="AlphaFoldDB" id="A4X0R1"/>
<keyword evidence="1" id="KW-0614">Plasmid</keyword>
<dbReference type="EMBL" id="CP000665">
    <property type="protein sequence ID" value="ABP73225.1"/>
    <property type="molecule type" value="Genomic_DNA"/>
</dbReference>
<organism evidence="1">
    <name type="scientific">Cereibacter sphaeroides (strain ATCC 17025 / ATH 2.4.3)</name>
    <name type="common">Rhodobacter sphaeroides</name>
    <dbReference type="NCBI Taxonomy" id="349102"/>
    <lineage>
        <taxon>Bacteria</taxon>
        <taxon>Pseudomonadati</taxon>
        <taxon>Pseudomonadota</taxon>
        <taxon>Alphaproteobacteria</taxon>
        <taxon>Rhodobacterales</taxon>
        <taxon>Paracoccaceae</taxon>
        <taxon>Cereibacter</taxon>
    </lineage>
</organism>
<sequence>MAGGFPASSECAAAKREVIRRITPHPVQPPLQLWNCPMGVDPEVASSVGLSQTSLGRDGLTQEVRQIRDAIEIYQINYWHSMGGENDRDVIIDNTVAGTYDEATGEFSWKKSSYRTGPDWLAEVAGGRREPVYETDSEGRRRIKVGEVNDYPGRLRAVALRFRDYEGRTYSEIVRY</sequence>
<protein>
    <submittedName>
        <fullName evidence="1">Uncharacterized protein</fullName>
    </submittedName>
</protein>
<evidence type="ECO:0000313" key="1">
    <source>
        <dbReference type="EMBL" id="ABP73225.1"/>
    </source>
</evidence>
<dbReference type="BioCyc" id="RSPH349102:G1G8M-4523-MONOMER"/>
<proteinExistence type="predicted"/>
<dbReference type="HOGENOM" id="CLU_085362_0_0_5"/>
<geneLocation type="plasmid" evidence="1">
    <name>pRSPA04</name>
</geneLocation>
<name>A4X0R1_CERS5</name>
<gene>
    <name evidence="1" type="ordered locus">Rsph17025_4380</name>
</gene>
<accession>A4X0R1</accession>